<dbReference type="InterPro" id="IPR008266">
    <property type="entry name" value="Tyr_kinase_AS"/>
</dbReference>
<dbReference type="Gene3D" id="1.10.510.10">
    <property type="entry name" value="Transferase(Phosphotransferase) domain 1"/>
    <property type="match status" value="1"/>
</dbReference>
<accession>A0A1J7IZ21</accession>
<comment type="function">
    <text evidence="1">Component of the EKC/KEOPS complex that is required for the formation of a threonylcarbamoyl group on adenosine at position 37 (t(6)A37) in tRNAs that read codons beginning with adenine. The complex is probably involved in the transfer of the threonylcarbamoyl moiety of threonylcarbamoyl-AMP (TC-AMP) to the N6 group of A37. BUD32 has ATPase activity in the context of the EKC/KEOPS complex and likely plays a supporting role to the catalytic subunit KAE1. The EKC/KEOPS complex also promotes both telomere uncapping and telomere elongation. The complex is required for efficient recruitment of transcriptional coactivators.</text>
</comment>
<proteinExistence type="predicted"/>
<evidence type="ECO:0000256" key="5">
    <source>
        <dbReference type="ARBA" id="ARBA00019973"/>
    </source>
</evidence>
<dbReference type="PROSITE" id="PS50011">
    <property type="entry name" value="PROTEIN_KINASE_DOM"/>
    <property type="match status" value="1"/>
</dbReference>
<dbReference type="Gene3D" id="3.30.200.20">
    <property type="entry name" value="Phosphorylase Kinase, domain 1"/>
    <property type="match status" value="1"/>
</dbReference>
<feature type="region of interest" description="Disordered" evidence="15">
    <location>
        <begin position="575"/>
        <end position="605"/>
    </location>
</feature>
<comment type="subunit">
    <text evidence="2">Component of the EKC/KEOPS complex composed of at least BUD32, CGI121, GON7, KAE1 and PCC1; the whole complex dimerizes.</text>
</comment>
<evidence type="ECO:0000256" key="9">
    <source>
        <dbReference type="ARBA" id="ARBA00022777"/>
    </source>
</evidence>
<evidence type="ECO:0000256" key="6">
    <source>
        <dbReference type="ARBA" id="ARBA00022527"/>
    </source>
</evidence>
<reference evidence="17 18" key="1">
    <citation type="submission" date="2016-10" db="EMBL/GenBank/DDBJ databases">
        <title>Draft genome sequence of Coniochaeta ligniaria NRRL30616, a lignocellulolytic fungus for bioabatement of inhibitors in plant biomass hydrolysates.</title>
        <authorList>
            <consortium name="DOE Joint Genome Institute"/>
            <person name="Jimenez D.J."/>
            <person name="Hector R.E."/>
            <person name="Riley R."/>
            <person name="Sun H."/>
            <person name="Grigoriev I.V."/>
            <person name="Van Elsas J.D."/>
            <person name="Nichols N.N."/>
        </authorList>
    </citation>
    <scope>NUCLEOTIDE SEQUENCE [LARGE SCALE GENOMIC DNA]</scope>
    <source>
        <strain evidence="17 18">NRRL 30616</strain>
    </source>
</reference>
<sequence>MSASEITDSAENSPSSPDQPQQATPNTEQSTHEGDSAEKAPFSPEELALGTPLTEHFAIEEGLSYGYFPEMWDHEDLDQYRPGGLHPIIIGDTLGSEGRFKVVRKLGAGGVATVWLCRDQEKEKWVAVKVLGSDASLDAAQCQVGEMFGEMAALKHFWDLEVEDAELAANHVCLPDEYFILEGPNGTHFALVLPILGGDISRAWFDYGYKPEVLREICAQMVIAMNYIHSKGICHGDFRPANILYTLDGIENASEDEINAMFPECEEVEVGPIPATGEEPGPHLPKFIYSSTSLRRQTEHEKDNVNIVVCDFGESYLVDKSPGCLGIPVKYAAPEVLLNPGLGFGCATDIWALATSIFEVRHRGLLVNHISESMATSCLEEMLGPLPEPFRSAWFSKGLHSSWNTGDTRDPSEIPLSEFVAWPGEHRGYSLESLVRKSTRLLSRLTPGEDLSKRPGQEDAGDGYCKWLEYQIPEDEADQLIDLLSGIIKYSPAERLSLKEVMAHPWFSGRFASSEIEDVDMDRVVEHIVQAVVDEVVDGDPVAKDVIDCGTAQKEVENDGSGDDDVQMTENGHIHAPVKTSDGESKDETMTDVQSGLPPLETKSEEDHEVFYDAVETPADVVPVGRIARTFARLRVLFFPATWRLRGACFGA</sequence>
<dbReference type="InterPro" id="IPR011009">
    <property type="entry name" value="Kinase-like_dom_sf"/>
</dbReference>
<keyword evidence="8" id="KW-0547">Nucleotide-binding</keyword>
<evidence type="ECO:0000256" key="8">
    <source>
        <dbReference type="ARBA" id="ARBA00022741"/>
    </source>
</evidence>
<keyword evidence="9 17" id="KW-0418">Kinase</keyword>
<name>A0A1J7IZ21_9PEZI</name>
<dbReference type="GO" id="GO:0050684">
    <property type="term" value="P:regulation of mRNA processing"/>
    <property type="evidence" value="ECO:0007669"/>
    <property type="project" value="TreeGrafter"/>
</dbReference>
<dbReference type="InterPro" id="IPR000719">
    <property type="entry name" value="Prot_kinase_dom"/>
</dbReference>
<evidence type="ECO:0000256" key="7">
    <source>
        <dbReference type="ARBA" id="ARBA00022679"/>
    </source>
</evidence>
<gene>
    <name evidence="17" type="ORF">CONLIGDRAFT_706498</name>
</gene>
<dbReference type="GO" id="GO:0005524">
    <property type="term" value="F:ATP binding"/>
    <property type="evidence" value="ECO:0007669"/>
    <property type="project" value="UniProtKB-KW"/>
</dbReference>
<dbReference type="PROSITE" id="PS00109">
    <property type="entry name" value="PROTEIN_KINASE_TYR"/>
    <property type="match status" value="1"/>
</dbReference>
<dbReference type="AlphaFoldDB" id="A0A1J7IZ21"/>
<evidence type="ECO:0000256" key="3">
    <source>
        <dbReference type="ARBA" id="ARBA00012513"/>
    </source>
</evidence>
<evidence type="ECO:0000313" key="17">
    <source>
        <dbReference type="EMBL" id="OIW26337.1"/>
    </source>
</evidence>
<protein>
    <recommendedName>
        <fullName evidence="5">EKC/KEOPS complex subunit BUD32</fullName>
        <ecNumber evidence="3">2.7.11.1</ecNumber>
    </recommendedName>
    <alternativeName>
        <fullName evidence="11 12">Atypical Serine/threonine protein kinase BUD32</fullName>
    </alternativeName>
    <alternativeName>
        <fullName evidence="4">EKC/KEOPS complex subunit bud32</fullName>
    </alternativeName>
</protein>
<evidence type="ECO:0000256" key="12">
    <source>
        <dbReference type="ARBA" id="ARBA00033194"/>
    </source>
</evidence>
<dbReference type="InParanoid" id="A0A1J7IZ21"/>
<keyword evidence="7" id="KW-0808">Transferase</keyword>
<evidence type="ECO:0000256" key="4">
    <source>
        <dbReference type="ARBA" id="ARBA00013948"/>
    </source>
</evidence>
<comment type="catalytic activity">
    <reaction evidence="14">
        <text>L-seryl-[protein] + ATP = O-phospho-L-seryl-[protein] + ADP + H(+)</text>
        <dbReference type="Rhea" id="RHEA:17989"/>
        <dbReference type="Rhea" id="RHEA-COMP:9863"/>
        <dbReference type="Rhea" id="RHEA-COMP:11604"/>
        <dbReference type="ChEBI" id="CHEBI:15378"/>
        <dbReference type="ChEBI" id="CHEBI:29999"/>
        <dbReference type="ChEBI" id="CHEBI:30616"/>
        <dbReference type="ChEBI" id="CHEBI:83421"/>
        <dbReference type="ChEBI" id="CHEBI:456216"/>
        <dbReference type="EC" id="2.7.11.1"/>
    </reaction>
</comment>
<keyword evidence="10" id="KW-0067">ATP-binding</keyword>
<dbReference type="EMBL" id="KV875100">
    <property type="protein sequence ID" value="OIW26337.1"/>
    <property type="molecule type" value="Genomic_DNA"/>
</dbReference>
<dbReference type="PANTHER" id="PTHR47634:SF9">
    <property type="entry name" value="PROTEIN KINASE DOMAIN-CONTAINING PROTEIN-RELATED"/>
    <property type="match status" value="1"/>
</dbReference>
<evidence type="ECO:0000256" key="11">
    <source>
        <dbReference type="ARBA" id="ARBA00030980"/>
    </source>
</evidence>
<evidence type="ECO:0000256" key="13">
    <source>
        <dbReference type="ARBA" id="ARBA00047899"/>
    </source>
</evidence>
<comment type="catalytic activity">
    <reaction evidence="13">
        <text>L-threonyl-[protein] + ATP = O-phospho-L-threonyl-[protein] + ADP + H(+)</text>
        <dbReference type="Rhea" id="RHEA:46608"/>
        <dbReference type="Rhea" id="RHEA-COMP:11060"/>
        <dbReference type="Rhea" id="RHEA-COMP:11605"/>
        <dbReference type="ChEBI" id="CHEBI:15378"/>
        <dbReference type="ChEBI" id="CHEBI:30013"/>
        <dbReference type="ChEBI" id="CHEBI:30616"/>
        <dbReference type="ChEBI" id="CHEBI:61977"/>
        <dbReference type="ChEBI" id="CHEBI:456216"/>
        <dbReference type="EC" id="2.7.11.1"/>
    </reaction>
</comment>
<organism evidence="17 18">
    <name type="scientific">Coniochaeta ligniaria NRRL 30616</name>
    <dbReference type="NCBI Taxonomy" id="1408157"/>
    <lineage>
        <taxon>Eukaryota</taxon>
        <taxon>Fungi</taxon>
        <taxon>Dikarya</taxon>
        <taxon>Ascomycota</taxon>
        <taxon>Pezizomycotina</taxon>
        <taxon>Sordariomycetes</taxon>
        <taxon>Sordariomycetidae</taxon>
        <taxon>Coniochaetales</taxon>
        <taxon>Coniochaetaceae</taxon>
        <taxon>Coniochaeta</taxon>
    </lineage>
</organism>
<dbReference type="GO" id="GO:0004674">
    <property type="term" value="F:protein serine/threonine kinase activity"/>
    <property type="evidence" value="ECO:0007669"/>
    <property type="project" value="UniProtKB-KW"/>
</dbReference>
<dbReference type="SUPFAM" id="SSF56112">
    <property type="entry name" value="Protein kinase-like (PK-like)"/>
    <property type="match status" value="1"/>
</dbReference>
<feature type="compositionally biased region" description="Polar residues" evidence="15">
    <location>
        <begin position="1"/>
        <end position="29"/>
    </location>
</feature>
<evidence type="ECO:0000256" key="2">
    <source>
        <dbReference type="ARBA" id="ARBA00011534"/>
    </source>
</evidence>
<evidence type="ECO:0000256" key="10">
    <source>
        <dbReference type="ARBA" id="ARBA00022840"/>
    </source>
</evidence>
<dbReference type="PANTHER" id="PTHR47634">
    <property type="entry name" value="PROTEIN KINASE DOMAIN-CONTAINING PROTEIN-RELATED"/>
    <property type="match status" value="1"/>
</dbReference>
<dbReference type="STRING" id="1408157.A0A1J7IZ21"/>
<evidence type="ECO:0000256" key="14">
    <source>
        <dbReference type="ARBA" id="ARBA00048679"/>
    </source>
</evidence>
<dbReference type="SMART" id="SM00220">
    <property type="entry name" value="S_TKc"/>
    <property type="match status" value="1"/>
</dbReference>
<feature type="domain" description="Protein kinase" evidence="16">
    <location>
        <begin position="100"/>
        <end position="507"/>
    </location>
</feature>
<feature type="region of interest" description="Disordered" evidence="15">
    <location>
        <begin position="1"/>
        <end position="41"/>
    </location>
</feature>
<dbReference type="Pfam" id="PF00069">
    <property type="entry name" value="Pkinase"/>
    <property type="match status" value="2"/>
</dbReference>
<keyword evidence="18" id="KW-1185">Reference proteome</keyword>
<evidence type="ECO:0000259" key="16">
    <source>
        <dbReference type="PROSITE" id="PS50011"/>
    </source>
</evidence>
<dbReference type="GO" id="GO:0000245">
    <property type="term" value="P:spliceosomal complex assembly"/>
    <property type="evidence" value="ECO:0007669"/>
    <property type="project" value="TreeGrafter"/>
</dbReference>
<dbReference type="OrthoDB" id="5979581at2759"/>
<evidence type="ECO:0000256" key="15">
    <source>
        <dbReference type="SAM" id="MobiDB-lite"/>
    </source>
</evidence>
<evidence type="ECO:0000313" key="18">
    <source>
        <dbReference type="Proteomes" id="UP000182658"/>
    </source>
</evidence>
<dbReference type="Proteomes" id="UP000182658">
    <property type="component" value="Unassembled WGS sequence"/>
</dbReference>
<evidence type="ECO:0000256" key="1">
    <source>
        <dbReference type="ARBA" id="ARBA00003747"/>
    </source>
</evidence>
<dbReference type="InterPro" id="IPR051334">
    <property type="entry name" value="SRPK"/>
</dbReference>
<dbReference type="EC" id="2.7.11.1" evidence="3"/>
<keyword evidence="6" id="KW-0723">Serine/threonine-protein kinase</keyword>